<organism evidence="1 2">
    <name type="scientific">Rotaria magnacalcarata</name>
    <dbReference type="NCBI Taxonomy" id="392030"/>
    <lineage>
        <taxon>Eukaryota</taxon>
        <taxon>Metazoa</taxon>
        <taxon>Spiralia</taxon>
        <taxon>Gnathifera</taxon>
        <taxon>Rotifera</taxon>
        <taxon>Eurotatoria</taxon>
        <taxon>Bdelloidea</taxon>
        <taxon>Philodinida</taxon>
        <taxon>Philodinidae</taxon>
        <taxon>Rotaria</taxon>
    </lineage>
</organism>
<accession>A0A8S3GAP8</accession>
<evidence type="ECO:0000313" key="2">
    <source>
        <dbReference type="Proteomes" id="UP000681967"/>
    </source>
</evidence>
<evidence type="ECO:0000313" key="1">
    <source>
        <dbReference type="EMBL" id="CAF5157814.1"/>
    </source>
</evidence>
<feature type="non-terminal residue" evidence="1">
    <location>
        <position position="1"/>
    </location>
</feature>
<sequence length="53" mass="6081">NTKPVPLDTSTPKNLTEWAMFVPHDDLLQTFKLAQAKERGFNKNTISKPVRKK</sequence>
<dbReference type="Proteomes" id="UP000681967">
    <property type="component" value="Unassembled WGS sequence"/>
</dbReference>
<dbReference type="EMBL" id="CAJOBH010263061">
    <property type="protein sequence ID" value="CAF5157814.1"/>
    <property type="molecule type" value="Genomic_DNA"/>
</dbReference>
<dbReference type="AlphaFoldDB" id="A0A8S3GAP8"/>
<reference evidence="1" key="1">
    <citation type="submission" date="2021-02" db="EMBL/GenBank/DDBJ databases">
        <authorList>
            <person name="Nowell W R."/>
        </authorList>
    </citation>
    <scope>NUCLEOTIDE SEQUENCE</scope>
</reference>
<proteinExistence type="predicted"/>
<comment type="caution">
    <text evidence="1">The sequence shown here is derived from an EMBL/GenBank/DDBJ whole genome shotgun (WGS) entry which is preliminary data.</text>
</comment>
<name>A0A8S3GAP8_9BILA</name>
<gene>
    <name evidence="1" type="ORF">BYL167_LOCUS73826</name>
</gene>
<protein>
    <submittedName>
        <fullName evidence="1">Uncharacterized protein</fullName>
    </submittedName>
</protein>